<accession>I0K4T8</accession>
<organism evidence="2 3">
    <name type="scientific">Fibrella aestuarina BUZ 2</name>
    <dbReference type="NCBI Taxonomy" id="1166018"/>
    <lineage>
        <taxon>Bacteria</taxon>
        <taxon>Pseudomonadati</taxon>
        <taxon>Bacteroidota</taxon>
        <taxon>Cytophagia</taxon>
        <taxon>Cytophagales</taxon>
        <taxon>Spirosomataceae</taxon>
        <taxon>Fibrella</taxon>
    </lineage>
</organism>
<dbReference type="HOGENOM" id="CLU_013985_29_0_10"/>
<dbReference type="GO" id="GO:0016747">
    <property type="term" value="F:acyltransferase activity, transferring groups other than amino-acyl groups"/>
    <property type="evidence" value="ECO:0007669"/>
    <property type="project" value="InterPro"/>
</dbReference>
<evidence type="ECO:0000313" key="2">
    <source>
        <dbReference type="EMBL" id="CCG99141.1"/>
    </source>
</evidence>
<name>I0K4T8_9BACT</name>
<keyword evidence="2" id="KW-0012">Acyltransferase</keyword>
<dbReference type="PANTHER" id="PTHR43328">
    <property type="entry name" value="ACETYLTRANSFERASE-RELATED"/>
    <property type="match status" value="1"/>
</dbReference>
<gene>
    <name evidence="2" type="ORF">FAES_1131</name>
</gene>
<dbReference type="CDD" id="cd04301">
    <property type="entry name" value="NAT_SF"/>
    <property type="match status" value="1"/>
</dbReference>
<dbReference type="RefSeq" id="WP_015330241.1">
    <property type="nucleotide sequence ID" value="NC_020054.1"/>
</dbReference>
<sequence length="151" mass="16841">MHCRVAKPADMRLYFEWANDPATRRQSFQSAPIPLATHEAWFARKVIDPNALLLVFETDENVPVGQVRFEKQPDGEVIIGVSVDAAFRGKGLAAALLNEACNVCWQQWGNVPITAYIKPDNQASMRAFQRAGFQDDLGWAGAEGKIRLVKQ</sequence>
<dbReference type="eggNOG" id="COG1670">
    <property type="taxonomic scope" value="Bacteria"/>
</dbReference>
<proteinExistence type="predicted"/>
<dbReference type="PATRIC" id="fig|1166018.3.peg.2853"/>
<dbReference type="Gene3D" id="3.40.630.30">
    <property type="match status" value="1"/>
</dbReference>
<dbReference type="Pfam" id="PF13302">
    <property type="entry name" value="Acetyltransf_3"/>
    <property type="match status" value="1"/>
</dbReference>
<dbReference type="SUPFAM" id="SSF55729">
    <property type="entry name" value="Acyl-CoA N-acyltransferases (Nat)"/>
    <property type="match status" value="1"/>
</dbReference>
<dbReference type="STRING" id="1166018.FAES_1131"/>
<keyword evidence="3" id="KW-1185">Reference proteome</keyword>
<keyword evidence="2" id="KW-0808">Transferase</keyword>
<dbReference type="InterPro" id="IPR000182">
    <property type="entry name" value="GNAT_dom"/>
</dbReference>
<dbReference type="InterPro" id="IPR016181">
    <property type="entry name" value="Acyl_CoA_acyltransferase"/>
</dbReference>
<feature type="domain" description="N-acetyltransferase" evidence="1">
    <location>
        <begin position="1"/>
        <end position="151"/>
    </location>
</feature>
<reference evidence="2 3" key="1">
    <citation type="journal article" date="2012" name="J. Bacteriol.">
        <title>Genome Sequence of Fibrella aestuarina BUZ 2T, a Filamentous Marine Bacterium.</title>
        <authorList>
            <person name="Filippini M."/>
            <person name="Qi W."/>
            <person name="Blom J."/>
            <person name="Goesmann A."/>
            <person name="Smits T.H."/>
            <person name="Bagheri H.C."/>
        </authorList>
    </citation>
    <scope>NUCLEOTIDE SEQUENCE [LARGE SCALE GENOMIC DNA]</scope>
    <source>
        <strain evidence="3">BUZ 2T</strain>
    </source>
</reference>
<dbReference type="PROSITE" id="PS51186">
    <property type="entry name" value="GNAT"/>
    <property type="match status" value="1"/>
</dbReference>
<evidence type="ECO:0000313" key="3">
    <source>
        <dbReference type="Proteomes" id="UP000011058"/>
    </source>
</evidence>
<dbReference type="PANTHER" id="PTHR43328:SF1">
    <property type="entry name" value="N-ACETYLTRANSFERASE DOMAIN-CONTAINING PROTEIN"/>
    <property type="match status" value="1"/>
</dbReference>
<dbReference type="KEGG" id="fae:FAES_1131"/>
<protein>
    <submittedName>
        <fullName evidence="2">GCN5-related N-acetyltransferase</fullName>
        <ecNumber evidence="2">2.3.1.-</ecNumber>
    </submittedName>
</protein>
<dbReference type="OrthoDB" id="6290225at2"/>
<evidence type="ECO:0000259" key="1">
    <source>
        <dbReference type="PROSITE" id="PS51186"/>
    </source>
</evidence>
<dbReference type="AlphaFoldDB" id="I0K4T8"/>
<dbReference type="Proteomes" id="UP000011058">
    <property type="component" value="Chromosome"/>
</dbReference>
<dbReference type="EC" id="2.3.1.-" evidence="2"/>
<dbReference type="EMBL" id="HE796683">
    <property type="protein sequence ID" value="CCG99141.1"/>
    <property type="molecule type" value="Genomic_DNA"/>
</dbReference>